<keyword evidence="3" id="KW-0804">Transcription</keyword>
<organism evidence="5 6">
    <name type="scientific">Anthropogastromicrobium aceti</name>
    <dbReference type="NCBI Taxonomy" id="2981768"/>
    <lineage>
        <taxon>Bacteria</taxon>
        <taxon>Bacillati</taxon>
        <taxon>Bacillota</taxon>
        <taxon>Clostridia</taxon>
        <taxon>Lachnospirales</taxon>
        <taxon>Lachnospiraceae</taxon>
        <taxon>Anthropogastromicrobium</taxon>
    </lineage>
</organism>
<dbReference type="SUPFAM" id="SSF47413">
    <property type="entry name" value="lambda repressor-like DNA-binding domains"/>
    <property type="match status" value="1"/>
</dbReference>
<dbReference type="GO" id="GO:0003677">
    <property type="term" value="F:DNA binding"/>
    <property type="evidence" value="ECO:0007669"/>
    <property type="project" value="UniProtKB-KW"/>
</dbReference>
<reference evidence="5 6" key="1">
    <citation type="submission" date="2021-10" db="EMBL/GenBank/DDBJ databases">
        <title>Anaerobic single-cell dispensing facilitates the cultivation of human gut bacteria.</title>
        <authorList>
            <person name="Afrizal A."/>
        </authorList>
    </citation>
    <scope>NUCLEOTIDE SEQUENCE [LARGE SCALE GENOMIC DNA]</scope>
    <source>
        <strain evidence="5 6">CLA-AA-H224</strain>
    </source>
</reference>
<evidence type="ECO:0000259" key="4">
    <source>
        <dbReference type="PROSITE" id="PS50943"/>
    </source>
</evidence>
<evidence type="ECO:0000313" key="5">
    <source>
        <dbReference type="EMBL" id="MCC2220031.1"/>
    </source>
</evidence>
<keyword evidence="2" id="KW-0238">DNA-binding</keyword>
<keyword evidence="1" id="KW-0805">Transcription regulation</keyword>
<dbReference type="Pfam" id="PF01381">
    <property type="entry name" value="HTH_3"/>
    <property type="match status" value="1"/>
</dbReference>
<sequence length="113" mass="12789">MSDIAEAVGKRIYAIRTSKHMSRKDLAKRSGLHLTYIGQLERGERNATIATLESVSYALNVPIERFVEYITPGMASQETAANECYNLILEQTPRTQKRLLAILQNMAQLHQIQ</sequence>
<dbReference type="SMART" id="SM00530">
    <property type="entry name" value="HTH_XRE"/>
    <property type="match status" value="1"/>
</dbReference>
<comment type="caution">
    <text evidence="5">The sequence shown here is derived from an EMBL/GenBank/DDBJ whole genome shotgun (WGS) entry which is preliminary data.</text>
</comment>
<dbReference type="GO" id="GO:0003700">
    <property type="term" value="F:DNA-binding transcription factor activity"/>
    <property type="evidence" value="ECO:0007669"/>
    <property type="project" value="TreeGrafter"/>
</dbReference>
<dbReference type="AlphaFoldDB" id="A0AAE3JAI3"/>
<gene>
    <name evidence="5" type="ORF">LKD48_00005</name>
</gene>
<evidence type="ECO:0000256" key="3">
    <source>
        <dbReference type="ARBA" id="ARBA00023163"/>
    </source>
</evidence>
<dbReference type="PANTHER" id="PTHR46797">
    <property type="entry name" value="HTH-TYPE TRANSCRIPTIONAL REGULATOR"/>
    <property type="match status" value="1"/>
</dbReference>
<dbReference type="InterPro" id="IPR050807">
    <property type="entry name" value="TransReg_Diox_bact_type"/>
</dbReference>
<feature type="domain" description="HTH cro/C1-type" evidence="4">
    <location>
        <begin position="12"/>
        <end position="66"/>
    </location>
</feature>
<keyword evidence="6" id="KW-1185">Reference proteome</keyword>
<evidence type="ECO:0000256" key="1">
    <source>
        <dbReference type="ARBA" id="ARBA00023015"/>
    </source>
</evidence>
<dbReference type="PROSITE" id="PS50943">
    <property type="entry name" value="HTH_CROC1"/>
    <property type="match status" value="1"/>
</dbReference>
<protein>
    <submittedName>
        <fullName evidence="5">Helix-turn-helix domain-containing protein</fullName>
    </submittedName>
</protein>
<dbReference type="InterPro" id="IPR010982">
    <property type="entry name" value="Lambda_DNA-bd_dom_sf"/>
</dbReference>
<name>A0AAE3JAI3_9FIRM</name>
<evidence type="ECO:0000256" key="2">
    <source>
        <dbReference type="ARBA" id="ARBA00023125"/>
    </source>
</evidence>
<dbReference type="RefSeq" id="WP_118616482.1">
    <property type="nucleotide sequence ID" value="NZ_JAJEQN010000001.1"/>
</dbReference>
<accession>A0AAE3JAI3</accession>
<dbReference type="Proteomes" id="UP001198200">
    <property type="component" value="Unassembled WGS sequence"/>
</dbReference>
<dbReference type="EMBL" id="JAJEQN010000001">
    <property type="protein sequence ID" value="MCC2220031.1"/>
    <property type="molecule type" value="Genomic_DNA"/>
</dbReference>
<dbReference type="InterPro" id="IPR001387">
    <property type="entry name" value="Cro/C1-type_HTH"/>
</dbReference>
<dbReference type="PANTHER" id="PTHR46797:SF23">
    <property type="entry name" value="HTH-TYPE TRANSCRIPTIONAL REGULATOR SUTR"/>
    <property type="match status" value="1"/>
</dbReference>
<dbReference type="GO" id="GO:0005829">
    <property type="term" value="C:cytosol"/>
    <property type="evidence" value="ECO:0007669"/>
    <property type="project" value="TreeGrafter"/>
</dbReference>
<proteinExistence type="predicted"/>
<evidence type="ECO:0000313" key="6">
    <source>
        <dbReference type="Proteomes" id="UP001198200"/>
    </source>
</evidence>
<dbReference type="CDD" id="cd00093">
    <property type="entry name" value="HTH_XRE"/>
    <property type="match status" value="1"/>
</dbReference>
<dbReference type="Gene3D" id="1.10.260.40">
    <property type="entry name" value="lambda repressor-like DNA-binding domains"/>
    <property type="match status" value="1"/>
</dbReference>